<name>A0AAE1HE21_9NEOP</name>
<organism evidence="1 2">
    <name type="scientific">Frankliniella fusca</name>
    <dbReference type="NCBI Taxonomy" id="407009"/>
    <lineage>
        <taxon>Eukaryota</taxon>
        <taxon>Metazoa</taxon>
        <taxon>Ecdysozoa</taxon>
        <taxon>Arthropoda</taxon>
        <taxon>Hexapoda</taxon>
        <taxon>Insecta</taxon>
        <taxon>Pterygota</taxon>
        <taxon>Neoptera</taxon>
        <taxon>Paraneoptera</taxon>
        <taxon>Thysanoptera</taxon>
        <taxon>Terebrantia</taxon>
        <taxon>Thripoidea</taxon>
        <taxon>Thripidae</taxon>
        <taxon>Frankliniella</taxon>
    </lineage>
</organism>
<dbReference type="Proteomes" id="UP001219518">
    <property type="component" value="Unassembled WGS sequence"/>
</dbReference>
<dbReference type="EMBL" id="JAHWGI010000962">
    <property type="protein sequence ID" value="KAK3918855.1"/>
    <property type="molecule type" value="Genomic_DNA"/>
</dbReference>
<evidence type="ECO:0000313" key="2">
    <source>
        <dbReference type="Proteomes" id="UP001219518"/>
    </source>
</evidence>
<proteinExistence type="predicted"/>
<reference evidence="1" key="2">
    <citation type="journal article" date="2023" name="BMC Genomics">
        <title>Pest status, molecular evolution, and epigenetic factors derived from the genome assembly of Frankliniella fusca, a thysanopteran phytovirus vector.</title>
        <authorList>
            <person name="Catto M.A."/>
            <person name="Labadie P.E."/>
            <person name="Jacobson A.L."/>
            <person name="Kennedy G.G."/>
            <person name="Srinivasan R."/>
            <person name="Hunt B.G."/>
        </authorList>
    </citation>
    <scope>NUCLEOTIDE SEQUENCE</scope>
    <source>
        <strain evidence="1">PL_HMW_Pooled</strain>
    </source>
</reference>
<reference evidence="1" key="1">
    <citation type="submission" date="2021-07" db="EMBL/GenBank/DDBJ databases">
        <authorList>
            <person name="Catto M.A."/>
            <person name="Jacobson A."/>
            <person name="Kennedy G."/>
            <person name="Labadie P."/>
            <person name="Hunt B.G."/>
            <person name="Srinivasan R."/>
        </authorList>
    </citation>
    <scope>NUCLEOTIDE SEQUENCE</scope>
    <source>
        <strain evidence="1">PL_HMW_Pooled</strain>
        <tissue evidence="1">Head</tissue>
    </source>
</reference>
<sequence>MRQDGQTPSESDGCGECRAQTEVRTLCLVSLKISTALSRRVRIPFLVECVTERSLGEVRRRTATRSWWSWWRSGRRRADGTPFAHSPLRTDERCP</sequence>
<keyword evidence="2" id="KW-1185">Reference proteome</keyword>
<protein>
    <submittedName>
        <fullName evidence="1">Uncharacterized protein</fullName>
    </submittedName>
</protein>
<accession>A0AAE1HE21</accession>
<evidence type="ECO:0000313" key="1">
    <source>
        <dbReference type="EMBL" id="KAK3918855.1"/>
    </source>
</evidence>
<comment type="caution">
    <text evidence="1">The sequence shown here is derived from an EMBL/GenBank/DDBJ whole genome shotgun (WGS) entry which is preliminary data.</text>
</comment>
<gene>
    <name evidence="1" type="ORF">KUF71_008103</name>
</gene>
<dbReference type="AlphaFoldDB" id="A0AAE1HE21"/>